<reference evidence="1" key="2">
    <citation type="journal article" date="2014" name="ISME J.">
        <title>Microbial stratification in low pH oxic and suboxic macroscopic growths along an acid mine drainage.</title>
        <authorList>
            <person name="Mendez-Garcia C."/>
            <person name="Mesa V."/>
            <person name="Sprenger R.R."/>
            <person name="Richter M."/>
            <person name="Diez M.S."/>
            <person name="Solano J."/>
            <person name="Bargiela R."/>
            <person name="Golyshina O.V."/>
            <person name="Manteca A."/>
            <person name="Ramos J.L."/>
            <person name="Gallego J.R."/>
            <person name="Llorente I."/>
            <person name="Martins Dos Santos V.A."/>
            <person name="Jensen O.N."/>
            <person name="Pelaez A.I."/>
            <person name="Sanchez J."/>
            <person name="Ferrer M."/>
        </authorList>
    </citation>
    <scope>NUCLEOTIDE SEQUENCE</scope>
</reference>
<accession>T1CDF4</accession>
<evidence type="ECO:0000313" key="1">
    <source>
        <dbReference type="EMBL" id="EQD64760.1"/>
    </source>
</evidence>
<dbReference type="InterPro" id="IPR036052">
    <property type="entry name" value="TrpB-like_PALP_sf"/>
</dbReference>
<evidence type="ECO:0008006" key="2">
    <source>
        <dbReference type="Google" id="ProtNLM"/>
    </source>
</evidence>
<dbReference type="SUPFAM" id="SSF53686">
    <property type="entry name" value="Tryptophan synthase beta subunit-like PLP-dependent enzymes"/>
    <property type="match status" value="1"/>
</dbReference>
<reference evidence="1" key="1">
    <citation type="submission" date="2013-08" db="EMBL/GenBank/DDBJ databases">
        <authorList>
            <person name="Mendez C."/>
            <person name="Richter M."/>
            <person name="Ferrer M."/>
            <person name="Sanchez J."/>
        </authorList>
    </citation>
    <scope>NUCLEOTIDE SEQUENCE</scope>
</reference>
<proteinExistence type="predicted"/>
<comment type="caution">
    <text evidence="1">The sequence shown here is derived from an EMBL/GenBank/DDBJ whole genome shotgun (WGS) entry which is preliminary data.</text>
</comment>
<dbReference type="AlphaFoldDB" id="T1CDF4"/>
<feature type="non-terminal residue" evidence="1">
    <location>
        <position position="1"/>
    </location>
</feature>
<gene>
    <name evidence="1" type="ORF">B1A_08716</name>
</gene>
<sequence length="35" mass="3734">KMAPALGRDQIILVNLSGRGDKDMATVAERSGLHL</sequence>
<dbReference type="Gene3D" id="3.40.50.1100">
    <property type="match status" value="1"/>
</dbReference>
<name>T1CDF4_9ZZZZ</name>
<organism evidence="1">
    <name type="scientific">mine drainage metagenome</name>
    <dbReference type="NCBI Taxonomy" id="410659"/>
    <lineage>
        <taxon>unclassified sequences</taxon>
        <taxon>metagenomes</taxon>
        <taxon>ecological metagenomes</taxon>
    </lineage>
</organism>
<protein>
    <recommendedName>
        <fullName evidence="2">Tryptophan synthase subunit beta</fullName>
    </recommendedName>
</protein>
<dbReference type="EMBL" id="AUZX01006211">
    <property type="protein sequence ID" value="EQD64760.1"/>
    <property type="molecule type" value="Genomic_DNA"/>
</dbReference>